<accession>A0A914BFZ3</accession>
<comment type="subcellular location">
    <subcellularLocation>
        <location evidence="1">Nucleus</location>
    </subcellularLocation>
</comment>
<dbReference type="EnsemblMetazoa" id="XM_038218862.1">
    <property type="protein sequence ID" value="XP_038074790.1"/>
    <property type="gene ID" value="LOC119742697"/>
</dbReference>
<name>A0A914BFZ3_PATMI</name>
<dbReference type="PROSITE" id="PS50950">
    <property type="entry name" value="ZF_THAP"/>
    <property type="match status" value="1"/>
</dbReference>
<feature type="compositionally biased region" description="Basic and acidic residues" evidence="10">
    <location>
        <begin position="249"/>
        <end position="268"/>
    </location>
</feature>
<dbReference type="Pfam" id="PF05485">
    <property type="entry name" value="THAP"/>
    <property type="match status" value="1"/>
</dbReference>
<dbReference type="GO" id="GO:0005737">
    <property type="term" value="C:cytoplasm"/>
    <property type="evidence" value="ECO:0007669"/>
    <property type="project" value="TreeGrafter"/>
</dbReference>
<comment type="similarity">
    <text evidence="2">Belongs to the CDK2AP family.</text>
</comment>
<dbReference type="Pfam" id="PF09806">
    <property type="entry name" value="CDK2AP"/>
    <property type="match status" value="1"/>
</dbReference>
<feature type="compositionally biased region" description="Polar residues" evidence="10">
    <location>
        <begin position="146"/>
        <end position="161"/>
    </location>
</feature>
<evidence type="ECO:0000256" key="3">
    <source>
        <dbReference type="ARBA" id="ARBA00022553"/>
    </source>
</evidence>
<protein>
    <recommendedName>
        <fullName evidence="11">THAP-type domain-containing protein</fullName>
    </recommendedName>
</protein>
<evidence type="ECO:0000313" key="13">
    <source>
        <dbReference type="Proteomes" id="UP000887568"/>
    </source>
</evidence>
<feature type="compositionally biased region" description="Acidic residues" evidence="10">
    <location>
        <begin position="191"/>
        <end position="210"/>
    </location>
</feature>
<feature type="compositionally biased region" description="Acidic residues" evidence="10">
    <location>
        <begin position="232"/>
        <end position="243"/>
    </location>
</feature>
<dbReference type="GO" id="GO:0005634">
    <property type="term" value="C:nucleus"/>
    <property type="evidence" value="ECO:0007669"/>
    <property type="project" value="UniProtKB-SubCell"/>
</dbReference>
<feature type="compositionally biased region" description="Polar residues" evidence="10">
    <location>
        <begin position="272"/>
        <end position="296"/>
    </location>
</feature>
<feature type="compositionally biased region" description="Basic and acidic residues" evidence="10">
    <location>
        <begin position="162"/>
        <end position="190"/>
    </location>
</feature>
<dbReference type="RefSeq" id="XP_038074790.1">
    <property type="nucleotide sequence ID" value="XM_038218862.1"/>
</dbReference>
<evidence type="ECO:0000259" key="11">
    <source>
        <dbReference type="PROSITE" id="PS50950"/>
    </source>
</evidence>
<keyword evidence="8" id="KW-0539">Nucleus</keyword>
<keyword evidence="6" id="KW-0862">Zinc</keyword>
<dbReference type="GeneID" id="119742697"/>
<evidence type="ECO:0000256" key="4">
    <source>
        <dbReference type="ARBA" id="ARBA00022723"/>
    </source>
</evidence>
<keyword evidence="7 9" id="KW-0238">DNA-binding</keyword>
<feature type="compositionally biased region" description="Low complexity" evidence="10">
    <location>
        <begin position="297"/>
        <end position="306"/>
    </location>
</feature>
<dbReference type="Gene3D" id="6.10.140.1300">
    <property type="match status" value="1"/>
</dbReference>
<evidence type="ECO:0000256" key="5">
    <source>
        <dbReference type="ARBA" id="ARBA00022771"/>
    </source>
</evidence>
<proteinExistence type="inferred from homology"/>
<keyword evidence="5 9" id="KW-0863">Zinc-finger</keyword>
<evidence type="ECO:0000256" key="1">
    <source>
        <dbReference type="ARBA" id="ARBA00004123"/>
    </source>
</evidence>
<evidence type="ECO:0000256" key="8">
    <source>
        <dbReference type="ARBA" id="ARBA00023242"/>
    </source>
</evidence>
<evidence type="ECO:0000256" key="6">
    <source>
        <dbReference type="ARBA" id="ARBA00022833"/>
    </source>
</evidence>
<keyword evidence="13" id="KW-1185">Reference proteome</keyword>
<feature type="region of interest" description="Disordered" evidence="10">
    <location>
        <begin position="139"/>
        <end position="306"/>
    </location>
</feature>
<dbReference type="SMART" id="SM00980">
    <property type="entry name" value="THAP"/>
    <property type="match status" value="1"/>
</dbReference>
<dbReference type="InterPro" id="IPR006612">
    <property type="entry name" value="THAP_Znf"/>
</dbReference>
<evidence type="ECO:0000256" key="2">
    <source>
        <dbReference type="ARBA" id="ARBA00008485"/>
    </source>
</evidence>
<dbReference type="PANTHER" id="PTHR22607">
    <property type="entry name" value="DELETED IN ORAL CANCER 1/CDK2-ASSOCIATED PROTEIN 1"/>
    <property type="match status" value="1"/>
</dbReference>
<keyword evidence="4" id="KW-0479">Metal-binding</keyword>
<dbReference type="GO" id="GO:0003677">
    <property type="term" value="F:DNA binding"/>
    <property type="evidence" value="ECO:0007669"/>
    <property type="project" value="UniProtKB-UniRule"/>
</dbReference>
<keyword evidence="3" id="KW-0597">Phosphoprotein</keyword>
<feature type="domain" description="THAP-type" evidence="11">
    <location>
        <begin position="1"/>
        <end position="92"/>
    </location>
</feature>
<sequence>MGLSCCVPGCNHKNGRELCSLYNFPNENDGPDWKQWYNMWCERIGKSHRDGSGHGWMPTTWSRVCSCHFKEEERWKPRTRQPGLKFRAPVYFPFMSGASGSLTKSEPMNKTPLLAGLRVDTGMKSSLLAGLNVKIVPADNDKASDTETTQDSKPGSPSENDVQMKEETRKDGVKRESLDSGETSAKKSKLEDDDDDDDDVEMIEDDEEENLKDKRDVAATSKAKNMTKTKTEDDDVQMIEEDGDPAKAVQEKTAPKEKGSKTSSERLLKALTQPNSPALQIIHSSSASNSPVPMNMSSGQSSGSSASAYSSLVQMNAKSQIPGNTVLSLSNRTVAPQSKYAELLAVIEDMGRDIRPTYSGSRTATERLKRGIVHARALVRECLAETERSARS</sequence>
<dbReference type="OrthoDB" id="9628807at2759"/>
<reference evidence="12" key="1">
    <citation type="submission" date="2022-11" db="UniProtKB">
        <authorList>
            <consortium name="EnsemblMetazoa"/>
        </authorList>
    </citation>
    <scope>IDENTIFICATION</scope>
</reference>
<dbReference type="PANTHER" id="PTHR22607:SF3">
    <property type="entry name" value="CDK2-ASSOCIATED PROTEIN 1, ISOFORM B"/>
    <property type="match status" value="1"/>
</dbReference>
<dbReference type="SUPFAM" id="SSF57716">
    <property type="entry name" value="Glucocorticoid receptor-like (DNA-binding domain)"/>
    <property type="match status" value="1"/>
</dbReference>
<organism evidence="12 13">
    <name type="scientific">Patiria miniata</name>
    <name type="common">Bat star</name>
    <name type="synonym">Asterina miniata</name>
    <dbReference type="NCBI Taxonomy" id="46514"/>
    <lineage>
        <taxon>Eukaryota</taxon>
        <taxon>Metazoa</taxon>
        <taxon>Echinodermata</taxon>
        <taxon>Eleutherozoa</taxon>
        <taxon>Asterozoa</taxon>
        <taxon>Asteroidea</taxon>
        <taxon>Valvatacea</taxon>
        <taxon>Valvatida</taxon>
        <taxon>Asterinidae</taxon>
        <taxon>Patiria</taxon>
    </lineage>
</organism>
<dbReference type="GO" id="GO:0008270">
    <property type="term" value="F:zinc ion binding"/>
    <property type="evidence" value="ECO:0007669"/>
    <property type="project" value="UniProtKB-KW"/>
</dbReference>
<evidence type="ECO:0000256" key="10">
    <source>
        <dbReference type="SAM" id="MobiDB-lite"/>
    </source>
</evidence>
<dbReference type="InterPro" id="IPR017266">
    <property type="entry name" value="DOC_1/2"/>
</dbReference>
<evidence type="ECO:0000313" key="12">
    <source>
        <dbReference type="EnsemblMetazoa" id="XP_038074790.1"/>
    </source>
</evidence>
<dbReference type="AlphaFoldDB" id="A0A914BFZ3"/>
<evidence type="ECO:0000256" key="9">
    <source>
        <dbReference type="PROSITE-ProRule" id="PRU00309"/>
    </source>
</evidence>
<evidence type="ECO:0000256" key="7">
    <source>
        <dbReference type="ARBA" id="ARBA00023125"/>
    </source>
</evidence>
<dbReference type="Proteomes" id="UP000887568">
    <property type="component" value="Unplaced"/>
</dbReference>